<accession>A0A4R6QBJ3</accession>
<feature type="domain" description="Outer membrane protein beta-barrel" evidence="1">
    <location>
        <begin position="20"/>
        <end position="177"/>
    </location>
</feature>
<gene>
    <name evidence="2" type="ORF">BC748_1760</name>
</gene>
<evidence type="ECO:0000313" key="3">
    <source>
        <dbReference type="Proteomes" id="UP000295260"/>
    </source>
</evidence>
<evidence type="ECO:0000259" key="1">
    <source>
        <dbReference type="Pfam" id="PF13568"/>
    </source>
</evidence>
<dbReference type="Pfam" id="PF13568">
    <property type="entry name" value="OMP_b-brl_2"/>
    <property type="match status" value="1"/>
</dbReference>
<proteinExistence type="predicted"/>
<dbReference type="Proteomes" id="UP000295260">
    <property type="component" value="Unassembled WGS sequence"/>
</dbReference>
<dbReference type="InterPro" id="IPR025665">
    <property type="entry name" value="Beta-barrel_OMP_2"/>
</dbReference>
<dbReference type="EMBL" id="SNXR01000013">
    <property type="protein sequence ID" value="TDP59507.1"/>
    <property type="molecule type" value="Genomic_DNA"/>
</dbReference>
<comment type="caution">
    <text evidence="2">The sequence shown here is derived from an EMBL/GenBank/DDBJ whole genome shotgun (WGS) entry which is preliminary data.</text>
</comment>
<reference evidence="2 3" key="1">
    <citation type="submission" date="2019-03" db="EMBL/GenBank/DDBJ databases">
        <title>Genomic Encyclopedia of Archaeal and Bacterial Type Strains, Phase II (KMG-II): from individual species to whole genera.</title>
        <authorList>
            <person name="Goeker M."/>
        </authorList>
    </citation>
    <scope>NUCLEOTIDE SEQUENCE [LARGE SCALE GENOMIC DNA]</scope>
    <source>
        <strain evidence="2 3">DSM 25687</strain>
    </source>
</reference>
<dbReference type="AlphaFoldDB" id="A0A4R6QBJ3"/>
<evidence type="ECO:0000313" key="2">
    <source>
        <dbReference type="EMBL" id="TDP59507.1"/>
    </source>
</evidence>
<organism evidence="2 3">
    <name type="scientific">Flavobacterium dankookense</name>
    <dbReference type="NCBI Taxonomy" id="706186"/>
    <lineage>
        <taxon>Bacteria</taxon>
        <taxon>Pseudomonadati</taxon>
        <taxon>Bacteroidota</taxon>
        <taxon>Flavobacteriia</taxon>
        <taxon>Flavobacteriales</taxon>
        <taxon>Flavobacteriaceae</taxon>
        <taxon>Flavobacterium</taxon>
    </lineage>
</organism>
<dbReference type="OrthoDB" id="947434at2"/>
<dbReference type="RefSeq" id="WP_133533034.1">
    <property type="nucleotide sequence ID" value="NZ_SNXR01000013.1"/>
</dbReference>
<keyword evidence="3" id="KW-1185">Reference proteome</keyword>
<sequence>MKKILIILLFISNNSFTQNKFGAFTGVNYSYFTDGFGQVLAEESFGLQLGVVYEKQLSSSVAFRPKLIFSQQGDRTRTKANSNFNPDQEIVVINPFEIDQIDTKLTYINIPLDFKFWNKIYVIAGPQIGFLINEKSFGDYKQKAKSNIDFGINLGTGFTINKLFFEVGIYQGLTSLYEYPYYYTGNNVRVQNGFAKFTVGFMFN</sequence>
<name>A0A4R6QBJ3_9FLAO</name>
<protein>
    <submittedName>
        <fullName evidence="2">Outer membrane protein with beta-barrel domain</fullName>
    </submittedName>
</protein>